<proteinExistence type="predicted"/>
<evidence type="ECO:0000313" key="1">
    <source>
        <dbReference type="EMBL" id="KAI4312554.1"/>
    </source>
</evidence>
<gene>
    <name evidence="1" type="ORF">MLD38_037360</name>
</gene>
<comment type="caution">
    <text evidence="1">The sequence shown here is derived from an EMBL/GenBank/DDBJ whole genome shotgun (WGS) entry which is preliminary data.</text>
</comment>
<reference evidence="2" key="1">
    <citation type="journal article" date="2023" name="Front. Plant Sci.">
        <title>Chromosomal-level genome assembly of Melastoma candidum provides insights into trichome evolution.</title>
        <authorList>
            <person name="Zhong Y."/>
            <person name="Wu W."/>
            <person name="Sun C."/>
            <person name="Zou P."/>
            <person name="Liu Y."/>
            <person name="Dai S."/>
            <person name="Zhou R."/>
        </authorList>
    </citation>
    <scope>NUCLEOTIDE SEQUENCE [LARGE SCALE GENOMIC DNA]</scope>
</reference>
<accession>A0ACB9LN19</accession>
<organism evidence="1 2">
    <name type="scientific">Melastoma candidum</name>
    <dbReference type="NCBI Taxonomy" id="119954"/>
    <lineage>
        <taxon>Eukaryota</taxon>
        <taxon>Viridiplantae</taxon>
        <taxon>Streptophyta</taxon>
        <taxon>Embryophyta</taxon>
        <taxon>Tracheophyta</taxon>
        <taxon>Spermatophyta</taxon>
        <taxon>Magnoliopsida</taxon>
        <taxon>eudicotyledons</taxon>
        <taxon>Gunneridae</taxon>
        <taxon>Pentapetalae</taxon>
        <taxon>rosids</taxon>
        <taxon>malvids</taxon>
        <taxon>Myrtales</taxon>
        <taxon>Melastomataceae</taxon>
        <taxon>Melastomatoideae</taxon>
        <taxon>Melastomateae</taxon>
        <taxon>Melastoma</taxon>
    </lineage>
</organism>
<dbReference type="EMBL" id="CM042890">
    <property type="protein sequence ID" value="KAI4312554.1"/>
    <property type="molecule type" value="Genomic_DNA"/>
</dbReference>
<name>A0ACB9LN19_9MYRT</name>
<keyword evidence="2" id="KW-1185">Reference proteome</keyword>
<dbReference type="Proteomes" id="UP001057402">
    <property type="component" value="Chromosome 11"/>
</dbReference>
<evidence type="ECO:0000313" key="2">
    <source>
        <dbReference type="Proteomes" id="UP001057402"/>
    </source>
</evidence>
<sequence length="159" mass="17746">MQLSFEKVLKRETFRVVLDMQIYTSMVATFVAVFGLFASGEWKTLHGEMRGFAKGEVSYVMTVAWTAVVWQVCAVGVVGLIFMVSSLFSNVISTLSLAITPIASVIVFHDKMNGVKVISMLMAFWGFVSYIYQNHLDDVKARRIRSDTNNSSNDVGGPW</sequence>
<protein>
    <submittedName>
        <fullName evidence="1">Uncharacterized protein</fullName>
    </submittedName>
</protein>